<reference evidence="9 10" key="1">
    <citation type="submission" date="2021-03" db="EMBL/GenBank/DDBJ databases">
        <title>Fibrella sp. HMF5036 genome sequencing and assembly.</title>
        <authorList>
            <person name="Kang H."/>
            <person name="Kim H."/>
            <person name="Bae S."/>
            <person name="Joh K."/>
        </authorList>
    </citation>
    <scope>NUCLEOTIDE SEQUENCE [LARGE SCALE GENOMIC DNA]</scope>
    <source>
        <strain evidence="9 10">HMF5036</strain>
    </source>
</reference>
<evidence type="ECO:0000259" key="7">
    <source>
        <dbReference type="Pfam" id="PF07980"/>
    </source>
</evidence>
<dbReference type="AlphaFoldDB" id="A0A939G7I0"/>
<comment type="similarity">
    <text evidence="2">Belongs to the SusD family.</text>
</comment>
<evidence type="ECO:0000313" key="10">
    <source>
        <dbReference type="Proteomes" id="UP000664795"/>
    </source>
</evidence>
<feature type="signal peptide" evidence="6">
    <location>
        <begin position="1"/>
        <end position="30"/>
    </location>
</feature>
<dbReference type="GO" id="GO:0009279">
    <property type="term" value="C:cell outer membrane"/>
    <property type="evidence" value="ECO:0007669"/>
    <property type="project" value="UniProtKB-SubCell"/>
</dbReference>
<dbReference type="Pfam" id="PF14322">
    <property type="entry name" value="SusD-like_3"/>
    <property type="match status" value="1"/>
</dbReference>
<dbReference type="InterPro" id="IPR033985">
    <property type="entry name" value="SusD-like_N"/>
</dbReference>
<dbReference type="Proteomes" id="UP000664795">
    <property type="component" value="Unassembled WGS sequence"/>
</dbReference>
<accession>A0A939G7I0</accession>
<comment type="caution">
    <text evidence="9">The sequence shown here is derived from an EMBL/GenBank/DDBJ whole genome shotgun (WGS) entry which is preliminary data.</text>
</comment>
<evidence type="ECO:0000256" key="1">
    <source>
        <dbReference type="ARBA" id="ARBA00004442"/>
    </source>
</evidence>
<evidence type="ECO:0000259" key="8">
    <source>
        <dbReference type="Pfam" id="PF14322"/>
    </source>
</evidence>
<dbReference type="EMBL" id="JAFMYU010000023">
    <property type="protein sequence ID" value="MBO0933852.1"/>
    <property type="molecule type" value="Genomic_DNA"/>
</dbReference>
<dbReference type="SUPFAM" id="SSF48452">
    <property type="entry name" value="TPR-like"/>
    <property type="match status" value="1"/>
</dbReference>
<gene>
    <name evidence="9" type="ORF">J2I48_22780</name>
</gene>
<keyword evidence="10" id="KW-1185">Reference proteome</keyword>
<dbReference type="RefSeq" id="WP_207337816.1">
    <property type="nucleotide sequence ID" value="NZ_JAFMYU010000023.1"/>
</dbReference>
<feature type="domain" description="RagB/SusD" evidence="7">
    <location>
        <begin position="271"/>
        <end position="519"/>
    </location>
</feature>
<proteinExistence type="inferred from homology"/>
<dbReference type="InterPro" id="IPR012944">
    <property type="entry name" value="SusD_RagB_dom"/>
</dbReference>
<feature type="domain" description="SusD-like N-terminal" evidence="8">
    <location>
        <begin position="106"/>
        <end position="231"/>
    </location>
</feature>
<evidence type="ECO:0000256" key="6">
    <source>
        <dbReference type="SAM" id="SignalP"/>
    </source>
</evidence>
<organism evidence="9 10">
    <name type="scientific">Fibrella aquatilis</name>
    <dbReference type="NCBI Taxonomy" id="2817059"/>
    <lineage>
        <taxon>Bacteria</taxon>
        <taxon>Pseudomonadati</taxon>
        <taxon>Bacteroidota</taxon>
        <taxon>Cytophagia</taxon>
        <taxon>Cytophagales</taxon>
        <taxon>Spirosomataceae</taxon>
        <taxon>Fibrella</taxon>
    </lineage>
</organism>
<dbReference type="InterPro" id="IPR011990">
    <property type="entry name" value="TPR-like_helical_dom_sf"/>
</dbReference>
<dbReference type="Gene3D" id="1.25.40.390">
    <property type="match status" value="1"/>
</dbReference>
<evidence type="ECO:0000256" key="2">
    <source>
        <dbReference type="ARBA" id="ARBA00006275"/>
    </source>
</evidence>
<keyword evidence="5" id="KW-0998">Cell outer membrane</keyword>
<name>A0A939G7I0_9BACT</name>
<feature type="chain" id="PRO_5037442044" evidence="6">
    <location>
        <begin position="31"/>
        <end position="519"/>
    </location>
</feature>
<evidence type="ECO:0000256" key="4">
    <source>
        <dbReference type="ARBA" id="ARBA00023136"/>
    </source>
</evidence>
<protein>
    <submittedName>
        <fullName evidence="9">RagB/SusD family nutrient uptake outer membrane protein</fullName>
    </submittedName>
</protein>
<evidence type="ECO:0000313" key="9">
    <source>
        <dbReference type="EMBL" id="MBO0933852.1"/>
    </source>
</evidence>
<sequence length="519" mass="57219">MLSIKPTKATRFVSRAITLSALLLTSTVLTDCSEKALDVPNPNQLSPSIFWRNATDAEKGLVATYGPLTTIQGWGRMLGAILTTLRGDDVNPYPAQEVNDVGTFAVAATDGRVAEGWGELNAVVARANQVLANVPAIQMDETRKKQILGEAYFLRALAHFYLLNMWGNIPLITKPVNTLDDILVPQAAPAQVWESIKSDLKLAQTNLPAQAKDVGRATSGAATALLGKAYLYTKDWAAATAEFKKIVDGNTYKLVPNYQDNFLATTNNNAESIFELQYQNSTTGNWGPSGTPNPWRGQAWEPDIAPKGYTSQAGTTINRWVYDLFLKEKTTTGAIDPRAFATMVWNYPGAKVYQDDFTKAFNGTDQNNVWVRKYLNFDRTSSLTPGSWAYATNNRRLIRLGDVLLMYAEAENEANGPTPAAYAALNRVRARATMPLIATGLSKEAFREAVRTERVLELTAEGDRFLDLLRWGTVADVFTKNRALRSNSGGQFQANKNEYLPIPQNDINTNLKLKQNPGY</sequence>
<dbReference type="CDD" id="cd08977">
    <property type="entry name" value="SusD"/>
    <property type="match status" value="1"/>
</dbReference>
<evidence type="ECO:0000256" key="3">
    <source>
        <dbReference type="ARBA" id="ARBA00022729"/>
    </source>
</evidence>
<keyword evidence="4" id="KW-0472">Membrane</keyword>
<comment type="subcellular location">
    <subcellularLocation>
        <location evidence="1">Cell outer membrane</location>
    </subcellularLocation>
</comment>
<dbReference type="Pfam" id="PF07980">
    <property type="entry name" value="SusD_RagB"/>
    <property type="match status" value="1"/>
</dbReference>
<evidence type="ECO:0000256" key="5">
    <source>
        <dbReference type="ARBA" id="ARBA00023237"/>
    </source>
</evidence>
<keyword evidence="3 6" id="KW-0732">Signal</keyword>